<dbReference type="KEGG" id="blin:BLSMQ_3725"/>
<reference evidence="2" key="1">
    <citation type="submission" date="2016-09" db="EMBL/GenBank/DDBJ databases">
        <title>Complete Genome Sequence of Brevibacterium linens SMQ-1335.</title>
        <authorList>
            <person name="de Melo A.G."/>
            <person name="Labrie S.J."/>
            <person name="Dumaresq J."/>
            <person name="Roberts R.J."/>
            <person name="Tremblay D.M."/>
            <person name="Moineau S."/>
        </authorList>
    </citation>
    <scope>NUCLEOTIDE SEQUENCE [LARGE SCALE GENOMIC DNA]</scope>
    <source>
        <strain evidence="2">SMQ-1335</strain>
    </source>
</reference>
<evidence type="ECO:0000313" key="2">
    <source>
        <dbReference type="Proteomes" id="UP000094793"/>
    </source>
</evidence>
<organism evidence="1 2">
    <name type="scientific">Brevibacterium aurantiacum</name>
    <dbReference type="NCBI Taxonomy" id="273384"/>
    <lineage>
        <taxon>Bacteria</taxon>
        <taxon>Bacillati</taxon>
        <taxon>Actinomycetota</taxon>
        <taxon>Actinomycetes</taxon>
        <taxon>Micrococcales</taxon>
        <taxon>Brevibacteriaceae</taxon>
        <taxon>Brevibacterium</taxon>
    </lineage>
</organism>
<protein>
    <submittedName>
        <fullName evidence="1">Uncharacterized protein</fullName>
    </submittedName>
</protein>
<dbReference type="AlphaFoldDB" id="A0A1D7W8P7"/>
<dbReference type="EMBL" id="CP017150">
    <property type="protein sequence ID" value="AOP55423.1"/>
    <property type="molecule type" value="Genomic_DNA"/>
</dbReference>
<dbReference type="Proteomes" id="UP000094793">
    <property type="component" value="Chromosome"/>
</dbReference>
<sequence>MSGEIKGHFHVTASATSATSASTLRYLGFGPTSTVPEWAE</sequence>
<accession>A0A1D7W8P7</accession>
<name>A0A1D7W8P7_BREAU</name>
<proteinExistence type="predicted"/>
<gene>
    <name evidence="1" type="ORF">BLSMQ_3725</name>
</gene>
<evidence type="ECO:0000313" key="1">
    <source>
        <dbReference type="EMBL" id="AOP55423.1"/>
    </source>
</evidence>